<comment type="caution">
    <text evidence="3">The sequence shown here is derived from an EMBL/GenBank/DDBJ whole genome shotgun (WGS) entry which is preliminary data.</text>
</comment>
<accession>A0A9J5XRK1</accession>
<dbReference type="GO" id="GO:0009706">
    <property type="term" value="C:chloroplast inner membrane"/>
    <property type="evidence" value="ECO:0007669"/>
    <property type="project" value="TreeGrafter"/>
</dbReference>
<feature type="compositionally biased region" description="Polar residues" evidence="1">
    <location>
        <begin position="459"/>
        <end position="473"/>
    </location>
</feature>
<keyword evidence="4" id="KW-1185">Reference proteome</keyword>
<evidence type="ECO:0000256" key="1">
    <source>
        <dbReference type="SAM" id="MobiDB-lite"/>
    </source>
</evidence>
<evidence type="ECO:0000313" key="3">
    <source>
        <dbReference type="EMBL" id="KAG5590833.1"/>
    </source>
</evidence>
<feature type="transmembrane region" description="Helical" evidence="2">
    <location>
        <begin position="95"/>
        <end position="116"/>
    </location>
</feature>
<keyword evidence="2" id="KW-0472">Membrane</keyword>
<feature type="compositionally biased region" description="Basic and acidic residues" evidence="1">
    <location>
        <begin position="474"/>
        <end position="492"/>
    </location>
</feature>
<protein>
    <submittedName>
        <fullName evidence="3">Uncharacterized protein</fullName>
    </submittedName>
</protein>
<name>A0A9J5XRK1_SOLCO</name>
<dbReference type="PANTHER" id="PTHR36317:SF1">
    <property type="entry name" value="PROTEIN MULTIPLE CHLOROPLAST DIVISION SITE 1"/>
    <property type="match status" value="1"/>
</dbReference>
<evidence type="ECO:0000313" key="4">
    <source>
        <dbReference type="Proteomes" id="UP000824120"/>
    </source>
</evidence>
<reference evidence="3 4" key="1">
    <citation type="submission" date="2020-09" db="EMBL/GenBank/DDBJ databases">
        <title>De no assembly of potato wild relative species, Solanum commersonii.</title>
        <authorList>
            <person name="Cho K."/>
        </authorList>
    </citation>
    <scope>NUCLEOTIDE SEQUENCE [LARGE SCALE GENOMIC DNA]</scope>
    <source>
        <strain evidence="3">LZ3.2</strain>
        <tissue evidence="3">Leaf</tissue>
    </source>
</reference>
<dbReference type="EMBL" id="JACXVP010000008">
    <property type="protein sequence ID" value="KAG5590833.1"/>
    <property type="molecule type" value="Genomic_DNA"/>
</dbReference>
<dbReference type="PANTHER" id="PTHR36317">
    <property type="entry name" value="PROTEIN MULTIPLE CHLOROPLAST DIVISION SITE 1"/>
    <property type="match status" value="1"/>
</dbReference>
<keyword evidence="2" id="KW-0812">Transmembrane</keyword>
<dbReference type="AlphaFoldDB" id="A0A9J5XRK1"/>
<gene>
    <name evidence="3" type="ORF">H5410_041347</name>
</gene>
<dbReference type="InterPro" id="IPR034572">
    <property type="entry name" value="MCD1"/>
</dbReference>
<proteinExistence type="predicted"/>
<sequence>MGASMWSLQLHTVSVPVPLEAFRRYTSTRKRTFKKLNVVANGDAKNSKNLPHQVMVVKSNKPNFPLLLQHAVTKLQESVKSLPPATLLVKKHSGVSLAIALSTMVTLLVILVRSYVAKGSKRNRPGSVADLVRRGQLRSDRRGISNPLKYDDPFNNPLVKVSKSNSTVEMCGQVYRLAPVTLTKEQQAVHQKRRSRAYQWKRPTLFLREGDSVPPDVDPDTIRWIPANHPFATTASEIDEDLAQTNVYQKHGVPFRIQAEHEALQRKLEALQSAGYHRYHLRLHGFIKTPGGVNNRLEVWRLALESKGFRLRRTNTKYIECKFSDVTHEEGVEVRLDAQVVLKRERFKYLGSLIHGNGEINNDVTHISATWIKWRLSSDVLCDEKVPPKLKGMFYRVVVRSTLLYGIECWQVKVQKIVVEMRMYEWEQKLGKLVIDPGAAKDFERPFKTRLKTEEQLDQGPNNRQMGSNSSESEGARDSFVNKHSSEEMEKP</sequence>
<keyword evidence="2" id="KW-1133">Transmembrane helix</keyword>
<feature type="region of interest" description="Disordered" evidence="1">
    <location>
        <begin position="450"/>
        <end position="492"/>
    </location>
</feature>
<organism evidence="3 4">
    <name type="scientific">Solanum commersonii</name>
    <name type="common">Commerson's wild potato</name>
    <name type="synonym">Commerson's nightshade</name>
    <dbReference type="NCBI Taxonomy" id="4109"/>
    <lineage>
        <taxon>Eukaryota</taxon>
        <taxon>Viridiplantae</taxon>
        <taxon>Streptophyta</taxon>
        <taxon>Embryophyta</taxon>
        <taxon>Tracheophyta</taxon>
        <taxon>Spermatophyta</taxon>
        <taxon>Magnoliopsida</taxon>
        <taxon>eudicotyledons</taxon>
        <taxon>Gunneridae</taxon>
        <taxon>Pentapetalae</taxon>
        <taxon>asterids</taxon>
        <taxon>lamiids</taxon>
        <taxon>Solanales</taxon>
        <taxon>Solanaceae</taxon>
        <taxon>Solanoideae</taxon>
        <taxon>Solaneae</taxon>
        <taxon>Solanum</taxon>
    </lineage>
</organism>
<dbReference type="OrthoDB" id="1927797at2759"/>
<dbReference type="GO" id="GO:0010020">
    <property type="term" value="P:chloroplast fission"/>
    <property type="evidence" value="ECO:0007669"/>
    <property type="project" value="InterPro"/>
</dbReference>
<dbReference type="Proteomes" id="UP000824120">
    <property type="component" value="Chromosome 8"/>
</dbReference>
<evidence type="ECO:0000256" key="2">
    <source>
        <dbReference type="SAM" id="Phobius"/>
    </source>
</evidence>